<comment type="catalytic activity">
    <reaction evidence="9">
        <text>ATP + H2O = ADP + phosphate + H(+)</text>
        <dbReference type="Rhea" id="RHEA:13065"/>
        <dbReference type="ChEBI" id="CHEBI:15377"/>
        <dbReference type="ChEBI" id="CHEBI:15378"/>
        <dbReference type="ChEBI" id="CHEBI:30616"/>
        <dbReference type="ChEBI" id="CHEBI:43474"/>
        <dbReference type="ChEBI" id="CHEBI:456216"/>
        <dbReference type="EC" id="3.6.4.13"/>
    </reaction>
</comment>
<evidence type="ECO:0000256" key="9">
    <source>
        <dbReference type="ARBA" id="ARBA00047984"/>
    </source>
</evidence>
<dbReference type="CDD" id="cd12252">
    <property type="entry name" value="RRM_DbpA"/>
    <property type="match status" value="1"/>
</dbReference>
<dbReference type="EC" id="3.6.4.13" evidence="1"/>
<dbReference type="Pfam" id="PF03880">
    <property type="entry name" value="DbpA"/>
    <property type="match status" value="1"/>
</dbReference>
<dbReference type="GO" id="GO:0005524">
    <property type="term" value="F:ATP binding"/>
    <property type="evidence" value="ECO:0007669"/>
    <property type="project" value="UniProtKB-KW"/>
</dbReference>
<dbReference type="Proteomes" id="UP001232063">
    <property type="component" value="Unassembled WGS sequence"/>
</dbReference>
<evidence type="ECO:0000256" key="12">
    <source>
        <dbReference type="RuleBase" id="RU000492"/>
    </source>
</evidence>
<evidence type="ECO:0000256" key="8">
    <source>
        <dbReference type="ARBA" id="ARBA00038437"/>
    </source>
</evidence>
<comment type="similarity">
    <text evidence="8 12">Belongs to the DEAD box helicase family.</text>
</comment>
<protein>
    <recommendedName>
        <fullName evidence="10">DEAD-box ATP-dependent RNA helicase RhpA</fullName>
        <ecNumber evidence="1">3.6.4.13</ecNumber>
    </recommendedName>
</protein>
<dbReference type="PANTHER" id="PTHR47959">
    <property type="entry name" value="ATP-DEPENDENT RNA HELICASE RHLE-RELATED"/>
    <property type="match status" value="1"/>
</dbReference>
<evidence type="ECO:0000256" key="13">
    <source>
        <dbReference type="SAM" id="MobiDB-lite"/>
    </source>
</evidence>
<dbReference type="InterPro" id="IPR057325">
    <property type="entry name" value="DeaD_dimer"/>
</dbReference>
<dbReference type="Gene3D" id="3.40.50.300">
    <property type="entry name" value="P-loop containing nucleotide triphosphate hydrolases"/>
    <property type="match status" value="2"/>
</dbReference>
<keyword evidence="6 12" id="KW-0067">ATP-binding</keyword>
<dbReference type="InterPro" id="IPR050079">
    <property type="entry name" value="DEAD_box_RNA_helicase"/>
</dbReference>
<dbReference type="InterPro" id="IPR000629">
    <property type="entry name" value="RNA-helicase_DEAD-box_CS"/>
</dbReference>
<evidence type="ECO:0000256" key="6">
    <source>
        <dbReference type="ARBA" id="ARBA00022840"/>
    </source>
</evidence>
<evidence type="ECO:0000313" key="17">
    <source>
        <dbReference type="EMBL" id="MDJ1500060.1"/>
    </source>
</evidence>
<proteinExistence type="inferred from homology"/>
<dbReference type="Pfam" id="PF25399">
    <property type="entry name" value="DeaD_dimer"/>
    <property type="match status" value="1"/>
</dbReference>
<sequence length="570" mass="64224">MQKIKFSELPLSEEIQRAVTDMGFEEASPIQSEAIPVALEGRDVIGLAQTGTGKTAAFGIPALEQIDGSKRNTQALILCPTRELAVQVTEELKRLSKYLNIRCVTVYGGDPIDRQIRALREGAQVVVGTPGRVIDHLERKTLKLDNVKIAILDEADEMLDMGFRDDIEGILEQLPEERQTLLFSATMSKEIMQLTKRFQHDPAIVKVVRNELTAENIEQLFFEIKAKAKIEVMCRLIDLYQLQQIVVFCNMKSKVDEVVEELIRRDYGAEGLHGDMRQQARNQVMTKFRAGNATILVATDVAARGIDVSGVDAVFNYDIPLDPEYYVHRIGRTGRAGKSGKAFTFVVGKEFYRLREIETYTKKRIERGVVPSFADVVGVKKAKFIDRIKQVVDEGELDIFADMIEPLHHAGMSTEDIIKALIKINMGAQNSTYDDADLLDSYEKPRFKDRNNGRDDRRGGFDRDRDRRGGDRRSDRSNGEQRDRRGSGNKDMVRLFVNVGKMDRVRPNDIVGALTGETGVAYDNIGQIDIYEKYSFVEVKKQDVPKVIKGMENNTIKGRPVRMEVAGGKS</sequence>
<dbReference type="SMART" id="SM00487">
    <property type="entry name" value="DEXDc"/>
    <property type="match status" value="1"/>
</dbReference>
<dbReference type="GO" id="GO:0003676">
    <property type="term" value="F:nucleic acid binding"/>
    <property type="evidence" value="ECO:0007669"/>
    <property type="project" value="InterPro"/>
</dbReference>
<dbReference type="GO" id="GO:0042255">
    <property type="term" value="P:ribosome assembly"/>
    <property type="evidence" value="ECO:0007669"/>
    <property type="project" value="UniProtKB-ARBA"/>
</dbReference>
<dbReference type="GO" id="GO:0003724">
    <property type="term" value="F:RNA helicase activity"/>
    <property type="evidence" value="ECO:0007669"/>
    <property type="project" value="UniProtKB-EC"/>
</dbReference>
<dbReference type="SUPFAM" id="SSF52540">
    <property type="entry name" value="P-loop containing nucleoside triphosphate hydrolases"/>
    <property type="match status" value="1"/>
</dbReference>
<dbReference type="InterPro" id="IPR014001">
    <property type="entry name" value="Helicase_ATP-bd"/>
</dbReference>
<dbReference type="RefSeq" id="WP_314509590.1">
    <property type="nucleotide sequence ID" value="NZ_JASJOU010000001.1"/>
</dbReference>
<keyword evidence="3 12" id="KW-0547">Nucleotide-binding</keyword>
<evidence type="ECO:0000256" key="10">
    <source>
        <dbReference type="ARBA" id="ARBA00074363"/>
    </source>
</evidence>
<dbReference type="InterPro" id="IPR014014">
    <property type="entry name" value="RNA_helicase_DEAD_Q_motif"/>
</dbReference>
<keyword evidence="4 12" id="KW-0378">Hydrolase</keyword>
<dbReference type="SMART" id="SM00490">
    <property type="entry name" value="HELICc"/>
    <property type="match status" value="1"/>
</dbReference>
<evidence type="ECO:0000313" key="18">
    <source>
        <dbReference type="Proteomes" id="UP001232063"/>
    </source>
</evidence>
<keyword evidence="7" id="KW-0346">Stress response</keyword>
<feature type="domain" description="DEAD-box RNA helicase Q" evidence="16">
    <location>
        <begin position="4"/>
        <end position="32"/>
    </location>
</feature>
<keyword evidence="2" id="KW-0963">Cytoplasm</keyword>
<dbReference type="PROSITE" id="PS51192">
    <property type="entry name" value="HELICASE_ATP_BIND_1"/>
    <property type="match status" value="1"/>
</dbReference>
<evidence type="ECO:0000259" key="15">
    <source>
        <dbReference type="PROSITE" id="PS51194"/>
    </source>
</evidence>
<dbReference type="Gene3D" id="3.30.70.330">
    <property type="match status" value="1"/>
</dbReference>
<gene>
    <name evidence="17" type="ORF">QNI22_05365</name>
</gene>
<dbReference type="GO" id="GO:0005829">
    <property type="term" value="C:cytosol"/>
    <property type="evidence" value="ECO:0007669"/>
    <property type="project" value="TreeGrafter"/>
</dbReference>
<feature type="region of interest" description="Disordered" evidence="13">
    <location>
        <begin position="444"/>
        <end position="490"/>
    </location>
</feature>
<dbReference type="EMBL" id="JASJOU010000001">
    <property type="protein sequence ID" value="MDJ1500060.1"/>
    <property type="molecule type" value="Genomic_DNA"/>
</dbReference>
<evidence type="ECO:0000256" key="1">
    <source>
        <dbReference type="ARBA" id="ARBA00012552"/>
    </source>
</evidence>
<keyword evidence="5 12" id="KW-0347">Helicase</keyword>
<accession>A0AAE3QYZ8</accession>
<evidence type="ECO:0000256" key="11">
    <source>
        <dbReference type="PROSITE-ProRule" id="PRU00552"/>
    </source>
</evidence>
<dbReference type="CDD" id="cd18787">
    <property type="entry name" value="SF2_C_DEAD"/>
    <property type="match status" value="1"/>
</dbReference>
<evidence type="ECO:0000256" key="2">
    <source>
        <dbReference type="ARBA" id="ARBA00022490"/>
    </source>
</evidence>
<dbReference type="GO" id="GO:0016787">
    <property type="term" value="F:hydrolase activity"/>
    <property type="evidence" value="ECO:0007669"/>
    <property type="project" value="UniProtKB-KW"/>
</dbReference>
<dbReference type="FunFam" id="3.40.50.300:FF:000108">
    <property type="entry name" value="ATP-dependent RNA helicase RhlE"/>
    <property type="match status" value="1"/>
</dbReference>
<dbReference type="AlphaFoldDB" id="A0AAE3QYZ8"/>
<organism evidence="17 18">
    <name type="scientific">Xanthocytophaga agilis</name>
    <dbReference type="NCBI Taxonomy" id="3048010"/>
    <lineage>
        <taxon>Bacteria</taxon>
        <taxon>Pseudomonadati</taxon>
        <taxon>Bacteroidota</taxon>
        <taxon>Cytophagia</taxon>
        <taxon>Cytophagales</taxon>
        <taxon>Rhodocytophagaceae</taxon>
        <taxon>Xanthocytophaga</taxon>
    </lineage>
</organism>
<dbReference type="PROSITE" id="PS51194">
    <property type="entry name" value="HELICASE_CTER"/>
    <property type="match status" value="1"/>
</dbReference>
<comment type="caution">
    <text evidence="17">The sequence shown here is derived from an EMBL/GenBank/DDBJ whole genome shotgun (WGS) entry which is preliminary data.</text>
</comment>
<evidence type="ECO:0000256" key="7">
    <source>
        <dbReference type="ARBA" id="ARBA00023016"/>
    </source>
</evidence>
<evidence type="ECO:0000256" key="3">
    <source>
        <dbReference type="ARBA" id="ARBA00022741"/>
    </source>
</evidence>
<dbReference type="PROSITE" id="PS51195">
    <property type="entry name" value="Q_MOTIF"/>
    <property type="match status" value="1"/>
</dbReference>
<evidence type="ECO:0000256" key="4">
    <source>
        <dbReference type="ARBA" id="ARBA00022801"/>
    </source>
</evidence>
<keyword evidence="18" id="KW-1185">Reference proteome</keyword>
<dbReference type="InterPro" id="IPR044742">
    <property type="entry name" value="DEAD/DEAH_RhlB"/>
</dbReference>
<evidence type="ECO:0000259" key="16">
    <source>
        <dbReference type="PROSITE" id="PS51195"/>
    </source>
</evidence>
<reference evidence="17" key="1">
    <citation type="submission" date="2023-05" db="EMBL/GenBank/DDBJ databases">
        <authorList>
            <person name="Zhang X."/>
        </authorList>
    </citation>
    <scope>NUCLEOTIDE SEQUENCE</scope>
    <source>
        <strain evidence="17">BD1B2-1</strain>
    </source>
</reference>
<evidence type="ECO:0000256" key="5">
    <source>
        <dbReference type="ARBA" id="ARBA00022806"/>
    </source>
</evidence>
<dbReference type="InterPro" id="IPR027417">
    <property type="entry name" value="P-loop_NTPase"/>
</dbReference>
<feature type="domain" description="Helicase C-terminal" evidence="15">
    <location>
        <begin position="216"/>
        <end position="377"/>
    </location>
</feature>
<dbReference type="Pfam" id="PF00271">
    <property type="entry name" value="Helicase_C"/>
    <property type="match status" value="1"/>
</dbReference>
<feature type="short sequence motif" description="Q motif" evidence="11">
    <location>
        <begin position="4"/>
        <end position="32"/>
    </location>
</feature>
<dbReference type="PROSITE" id="PS00039">
    <property type="entry name" value="DEAD_ATP_HELICASE"/>
    <property type="match status" value="1"/>
</dbReference>
<feature type="domain" description="Helicase ATP-binding" evidence="14">
    <location>
        <begin position="35"/>
        <end position="205"/>
    </location>
</feature>
<dbReference type="InterPro" id="IPR001650">
    <property type="entry name" value="Helicase_C-like"/>
</dbReference>
<dbReference type="CDD" id="cd00268">
    <property type="entry name" value="DEADc"/>
    <property type="match status" value="1"/>
</dbReference>
<evidence type="ECO:0000259" key="14">
    <source>
        <dbReference type="PROSITE" id="PS51192"/>
    </source>
</evidence>
<dbReference type="PANTHER" id="PTHR47959:SF13">
    <property type="entry name" value="ATP-DEPENDENT RNA HELICASE RHLE"/>
    <property type="match status" value="1"/>
</dbReference>
<dbReference type="InterPro" id="IPR011545">
    <property type="entry name" value="DEAD/DEAH_box_helicase_dom"/>
</dbReference>
<dbReference type="GO" id="GO:0009266">
    <property type="term" value="P:response to temperature stimulus"/>
    <property type="evidence" value="ECO:0007669"/>
    <property type="project" value="UniProtKB-ARBA"/>
</dbReference>
<name>A0AAE3QYZ8_9BACT</name>
<dbReference type="InterPro" id="IPR005580">
    <property type="entry name" value="DbpA/CsdA_RNA-bd_dom"/>
</dbReference>
<dbReference type="InterPro" id="IPR012677">
    <property type="entry name" value="Nucleotide-bd_a/b_plait_sf"/>
</dbReference>
<dbReference type="Pfam" id="PF00270">
    <property type="entry name" value="DEAD"/>
    <property type="match status" value="1"/>
</dbReference>